<dbReference type="ESTHER" id="9sphn-a0a1e1ezn3">
    <property type="family name" value="VirJ"/>
</dbReference>
<dbReference type="EMBL" id="AP017655">
    <property type="protein sequence ID" value="BAV63725.1"/>
    <property type="molecule type" value="Genomic_DNA"/>
</dbReference>
<dbReference type="Pfam" id="PF06057">
    <property type="entry name" value="VirJ"/>
    <property type="match status" value="1"/>
</dbReference>
<keyword evidence="3" id="KW-1185">Reference proteome</keyword>
<sequence length="492" mass="52275">MIGKRIRRAMIGIGALLLAAAFILTAMPPGMEPSRAAERRPAAASPPADLAYDFPAMGRIAIDRPRRAPRGIVLLLSDAHGWRQEEQALARRLADADMLVAGISTPAFLQRLGHASRCINPNYAIIDLARDLQHRLAVPLYRKPMIVGRGEGGALAYAALASGPDGSYASALSIGFSPSLPGWKPWCKSGSLKVRTRIAPHRRQWIFAPAGPLPSPWIVIRAALPRSMPGKALRSFIDRAGPARLIEAGDQEGAATDMLALGQLMPFLTPVPEAEAPPHGHPPLPAGLPITLVTDDAAPRTDLMAVLYSGDGGWVGLDKAVAGQLVRAGVPVAGMDSLSYFWSRRTPQGAAADLSAIIRGYSDRWQRPRVLLVGYSFGADVLPHIVAHLPAADRARVEKMALLGLSASADFQFHLASWLNLPSGDSYPTVPAIAQLRGVPMLCVKGQAETDSACPAIPRGLAQVVTVPGGHHFNRNASLLAGLILAGLVRHD</sequence>
<evidence type="ECO:0000313" key="3">
    <source>
        <dbReference type="Proteomes" id="UP000218272"/>
    </source>
</evidence>
<name>A0A1E1EZN3_9SPHN</name>
<dbReference type="Proteomes" id="UP000218272">
    <property type="component" value="Chromosome SCLO_1"/>
</dbReference>
<reference evidence="2 3" key="1">
    <citation type="submission" date="2016-10" db="EMBL/GenBank/DDBJ databases">
        <title>Complete Genome Sequence of the Nonylphenol-Degrading Bacterium Sphingobium cloacae JCM 10874T.</title>
        <authorList>
            <person name="Ootsuka M."/>
            <person name="Nishizawa T."/>
            <person name="Ohta H."/>
        </authorList>
    </citation>
    <scope>NUCLEOTIDE SEQUENCE [LARGE SCALE GENOMIC DNA]</scope>
    <source>
        <strain evidence="2 3">JCM 10874</strain>
    </source>
</reference>
<dbReference type="InterPro" id="IPR011225">
    <property type="entry name" value="IV_sec_VirJ"/>
</dbReference>
<dbReference type="KEGG" id="sclo:SCLO_1006850"/>
<feature type="domain" description="Bacterial virulence" evidence="1">
    <location>
        <begin position="302"/>
        <end position="488"/>
    </location>
</feature>
<dbReference type="InterPro" id="IPR029058">
    <property type="entry name" value="AB_hydrolase_fold"/>
</dbReference>
<dbReference type="OrthoDB" id="9807916at2"/>
<gene>
    <name evidence="2" type="ORF">SCLO_1006850</name>
</gene>
<dbReference type="InterPro" id="IPR010333">
    <property type="entry name" value="VirJ"/>
</dbReference>
<dbReference type="Gene3D" id="3.40.50.1820">
    <property type="entry name" value="alpha/beta hydrolase"/>
    <property type="match status" value="1"/>
</dbReference>
<dbReference type="SUPFAM" id="SSF53474">
    <property type="entry name" value="alpha/beta-Hydrolases"/>
    <property type="match status" value="2"/>
</dbReference>
<dbReference type="PIRSF" id="PIRSF029063">
    <property type="entry name" value="IV_sec_VirJ"/>
    <property type="match status" value="1"/>
</dbReference>
<proteinExistence type="predicted"/>
<organism evidence="2 3">
    <name type="scientific">Sphingobium cloacae</name>
    <dbReference type="NCBI Taxonomy" id="120107"/>
    <lineage>
        <taxon>Bacteria</taxon>
        <taxon>Pseudomonadati</taxon>
        <taxon>Pseudomonadota</taxon>
        <taxon>Alphaproteobacteria</taxon>
        <taxon>Sphingomonadales</taxon>
        <taxon>Sphingomonadaceae</taxon>
        <taxon>Sphingobium</taxon>
    </lineage>
</organism>
<protein>
    <submittedName>
        <fullName evidence="2">Virulence factor family protein</fullName>
    </submittedName>
</protein>
<evidence type="ECO:0000313" key="2">
    <source>
        <dbReference type="EMBL" id="BAV63725.1"/>
    </source>
</evidence>
<dbReference type="AlphaFoldDB" id="A0A1E1EZN3"/>
<evidence type="ECO:0000259" key="1">
    <source>
        <dbReference type="Pfam" id="PF06057"/>
    </source>
</evidence>
<accession>A0A1E1EZN3</accession>
<dbReference type="RefSeq" id="WP_066521229.1">
    <property type="nucleotide sequence ID" value="NZ_AP017655.1"/>
</dbReference>